<dbReference type="GO" id="GO:0003676">
    <property type="term" value="F:nucleic acid binding"/>
    <property type="evidence" value="ECO:0007669"/>
    <property type="project" value="InterPro"/>
</dbReference>
<dbReference type="Proteomes" id="UP000228809">
    <property type="component" value="Unassembled WGS sequence"/>
</dbReference>
<reference evidence="2" key="1">
    <citation type="submission" date="2017-09" db="EMBL/GenBank/DDBJ databases">
        <title>Depth-based differentiation of microbial function through sediment-hosted aquifers and enrichment of novel symbionts in the deep terrestrial subsurface.</title>
        <authorList>
            <person name="Probst A.J."/>
            <person name="Ladd B."/>
            <person name="Jarett J.K."/>
            <person name="Geller-Mcgrath D.E."/>
            <person name="Sieber C.M.K."/>
            <person name="Emerson J.B."/>
            <person name="Anantharaman K."/>
            <person name="Thomas B.C."/>
            <person name="Malmstrom R."/>
            <person name="Stieglmeier M."/>
            <person name="Klingl A."/>
            <person name="Woyke T."/>
            <person name="Ryan C.M."/>
            <person name="Banfield J.F."/>
        </authorList>
    </citation>
    <scope>NUCLEOTIDE SEQUENCE [LARGE SCALE GENOMIC DNA]</scope>
</reference>
<sequence length="61" mass="7297">ESNSYRPEENIHPKKLEKVARTTETYLLEKNIEKDWQIDAIAVFLCIKDKKARCRMIENVF</sequence>
<organism evidence="1 2">
    <name type="scientific">Candidatus Kaiserbacteria bacterium CG10_big_fil_rev_8_21_14_0_10_49_17</name>
    <dbReference type="NCBI Taxonomy" id="1974609"/>
    <lineage>
        <taxon>Bacteria</taxon>
        <taxon>Candidatus Kaiseribacteriota</taxon>
    </lineage>
</organism>
<feature type="non-terminal residue" evidence="1">
    <location>
        <position position="1"/>
    </location>
</feature>
<name>A0A2M6WFF0_9BACT</name>
<accession>A0A2M6WFF0</accession>
<dbReference type="AlphaFoldDB" id="A0A2M6WFF0"/>
<proteinExistence type="predicted"/>
<dbReference type="Gene3D" id="3.40.1350.10">
    <property type="match status" value="1"/>
</dbReference>
<comment type="caution">
    <text evidence="1">The sequence shown here is derived from an EMBL/GenBank/DDBJ whole genome shotgun (WGS) entry which is preliminary data.</text>
</comment>
<dbReference type="InterPro" id="IPR011856">
    <property type="entry name" value="tRNA_endonuc-like_dom_sf"/>
</dbReference>
<evidence type="ECO:0000313" key="2">
    <source>
        <dbReference type="Proteomes" id="UP000228809"/>
    </source>
</evidence>
<dbReference type="EMBL" id="PFBJ01000002">
    <property type="protein sequence ID" value="PIT91495.1"/>
    <property type="molecule type" value="Genomic_DNA"/>
</dbReference>
<evidence type="ECO:0000313" key="1">
    <source>
        <dbReference type="EMBL" id="PIT91495.1"/>
    </source>
</evidence>
<protein>
    <submittedName>
        <fullName evidence="1">Uncharacterized protein</fullName>
    </submittedName>
</protein>
<gene>
    <name evidence="1" type="ORF">COU17_00060</name>
</gene>